<gene>
    <name evidence="4" type="primary">tam_16</name>
    <name evidence="4" type="ORF">GALL_380260</name>
</gene>
<keyword evidence="2 4" id="KW-0808">Transferase</keyword>
<dbReference type="AlphaFoldDB" id="A0A1J5QA03"/>
<dbReference type="InterPro" id="IPR041698">
    <property type="entry name" value="Methyltransf_25"/>
</dbReference>
<accession>A0A1J5QA03</accession>
<feature type="domain" description="Methyltransferase" evidence="3">
    <location>
        <begin position="39"/>
        <end position="129"/>
    </location>
</feature>
<keyword evidence="1 4" id="KW-0489">Methyltransferase</keyword>
<dbReference type="Pfam" id="PF13649">
    <property type="entry name" value="Methyltransf_25"/>
    <property type="match status" value="1"/>
</dbReference>
<dbReference type="Gene3D" id="3.40.50.150">
    <property type="entry name" value="Vaccinia Virus protein VP39"/>
    <property type="match status" value="1"/>
</dbReference>
<evidence type="ECO:0000313" key="4">
    <source>
        <dbReference type="EMBL" id="OIQ80224.1"/>
    </source>
</evidence>
<reference evidence="4" key="1">
    <citation type="submission" date="2016-10" db="EMBL/GenBank/DDBJ databases">
        <title>Sequence of Gallionella enrichment culture.</title>
        <authorList>
            <person name="Poehlein A."/>
            <person name="Muehling M."/>
            <person name="Daniel R."/>
        </authorList>
    </citation>
    <scope>NUCLEOTIDE SEQUENCE</scope>
</reference>
<evidence type="ECO:0000259" key="3">
    <source>
        <dbReference type="Pfam" id="PF13649"/>
    </source>
</evidence>
<dbReference type="EMBL" id="MLJW01001091">
    <property type="protein sequence ID" value="OIQ80224.1"/>
    <property type="molecule type" value="Genomic_DNA"/>
</dbReference>
<dbReference type="GO" id="GO:0030798">
    <property type="term" value="F:trans-aconitate 2-methyltransferase activity"/>
    <property type="evidence" value="ECO:0007669"/>
    <property type="project" value="UniProtKB-EC"/>
</dbReference>
<protein>
    <submittedName>
        <fullName evidence="4">Trans-aconitate 2-methyltransferase</fullName>
        <ecNumber evidence="4">2.1.1.144</ecNumber>
    </submittedName>
</protein>
<dbReference type="CDD" id="cd02440">
    <property type="entry name" value="AdoMet_MTases"/>
    <property type="match status" value="1"/>
</dbReference>
<organism evidence="4">
    <name type="scientific">mine drainage metagenome</name>
    <dbReference type="NCBI Taxonomy" id="410659"/>
    <lineage>
        <taxon>unclassified sequences</taxon>
        <taxon>metagenomes</taxon>
        <taxon>ecological metagenomes</taxon>
    </lineage>
</organism>
<sequence>MKQKFDGLADDNDNFRPRYPDALFKAIVARMSETDRPYVIDAGAGTGIALEGLIPLLPSGARIDAVDISDDMVKQGRAKYPLVSWYVKTAESFLEQASGAHLVDAAQAYQWMDRPRFLRAAHSCLAPHGVIAILQNNRHFVNEPFLDAYESLLEEMSPGYSRHYRSFDIAAELRVVFVRVDTERLSWPLRMPAANFLKMAQSSTQVQRAIDAHGEVFKKRLRELVEVHQLVNGEVSIRYVSEVFIAGDFPSQNLVPWGDVHD</sequence>
<dbReference type="PANTHER" id="PTHR44942">
    <property type="entry name" value="METHYLTRANSF_11 DOMAIN-CONTAINING PROTEIN"/>
    <property type="match status" value="1"/>
</dbReference>
<name>A0A1J5QA03_9ZZZZ</name>
<dbReference type="InterPro" id="IPR051052">
    <property type="entry name" value="Diverse_substrate_MTase"/>
</dbReference>
<evidence type="ECO:0000256" key="1">
    <source>
        <dbReference type="ARBA" id="ARBA00022603"/>
    </source>
</evidence>
<dbReference type="InterPro" id="IPR029063">
    <property type="entry name" value="SAM-dependent_MTases_sf"/>
</dbReference>
<dbReference type="SUPFAM" id="SSF53335">
    <property type="entry name" value="S-adenosyl-L-methionine-dependent methyltransferases"/>
    <property type="match status" value="1"/>
</dbReference>
<comment type="caution">
    <text evidence="4">The sequence shown here is derived from an EMBL/GenBank/DDBJ whole genome shotgun (WGS) entry which is preliminary data.</text>
</comment>
<dbReference type="GO" id="GO:0032259">
    <property type="term" value="P:methylation"/>
    <property type="evidence" value="ECO:0007669"/>
    <property type="project" value="UniProtKB-KW"/>
</dbReference>
<dbReference type="EC" id="2.1.1.144" evidence="4"/>
<evidence type="ECO:0000256" key="2">
    <source>
        <dbReference type="ARBA" id="ARBA00022679"/>
    </source>
</evidence>
<proteinExistence type="predicted"/>
<dbReference type="PANTHER" id="PTHR44942:SF4">
    <property type="entry name" value="METHYLTRANSFERASE TYPE 11 DOMAIN-CONTAINING PROTEIN"/>
    <property type="match status" value="1"/>
</dbReference>